<proteinExistence type="predicted"/>
<dbReference type="AlphaFoldDB" id="A0A1C6JIC1"/>
<organism evidence="1">
    <name type="scientific">uncultured Anaerotruncus sp</name>
    <dbReference type="NCBI Taxonomy" id="905011"/>
    <lineage>
        <taxon>Bacteria</taxon>
        <taxon>Bacillati</taxon>
        <taxon>Bacillota</taxon>
        <taxon>Clostridia</taxon>
        <taxon>Eubacteriales</taxon>
        <taxon>Oscillospiraceae</taxon>
        <taxon>Anaerotruncus</taxon>
        <taxon>environmental samples</taxon>
    </lineage>
</organism>
<name>A0A1C6JIC1_9FIRM</name>
<protein>
    <submittedName>
        <fullName evidence="1">Cyclic lactone autoinducer peptide</fullName>
    </submittedName>
</protein>
<sequence>MKKRAYAAFAAVAALAAALMASSACLWFFYQPEEPKSLRK</sequence>
<gene>
    <name evidence="1" type="ORF">SAMEA3545359_02226</name>
</gene>
<dbReference type="PROSITE" id="PS51257">
    <property type="entry name" value="PROKAR_LIPOPROTEIN"/>
    <property type="match status" value="1"/>
</dbReference>
<dbReference type="InterPro" id="IPR009229">
    <property type="entry name" value="AgrD"/>
</dbReference>
<dbReference type="EMBL" id="FMHG01000001">
    <property type="protein sequence ID" value="SCJ81787.1"/>
    <property type="molecule type" value="Genomic_DNA"/>
</dbReference>
<reference evidence="1" key="1">
    <citation type="submission" date="2015-09" db="EMBL/GenBank/DDBJ databases">
        <authorList>
            <consortium name="Pathogen Informatics"/>
        </authorList>
    </citation>
    <scope>NUCLEOTIDE SEQUENCE</scope>
    <source>
        <strain evidence="1">2789STDY5834896</strain>
    </source>
</reference>
<accession>A0A1C6JIC1</accession>
<dbReference type="NCBIfam" id="TIGR04223">
    <property type="entry name" value="quorum_AgrD"/>
    <property type="match status" value="1"/>
</dbReference>
<evidence type="ECO:0000313" key="1">
    <source>
        <dbReference type="EMBL" id="SCJ81787.1"/>
    </source>
</evidence>